<feature type="compositionally biased region" description="Basic and acidic residues" evidence="1">
    <location>
        <begin position="270"/>
        <end position="304"/>
    </location>
</feature>
<feature type="region of interest" description="Disordered" evidence="1">
    <location>
        <begin position="1"/>
        <end position="232"/>
    </location>
</feature>
<feature type="compositionally biased region" description="Basic and acidic residues" evidence="1">
    <location>
        <begin position="349"/>
        <end position="366"/>
    </location>
</feature>
<feature type="compositionally biased region" description="Basic and acidic residues" evidence="1">
    <location>
        <begin position="204"/>
        <end position="220"/>
    </location>
</feature>
<evidence type="ECO:0000256" key="1">
    <source>
        <dbReference type="SAM" id="MobiDB-lite"/>
    </source>
</evidence>
<feature type="compositionally biased region" description="Polar residues" evidence="1">
    <location>
        <begin position="10"/>
        <end position="26"/>
    </location>
</feature>
<feature type="compositionally biased region" description="Polar residues" evidence="1">
    <location>
        <begin position="395"/>
        <end position="405"/>
    </location>
</feature>
<evidence type="ECO:0000313" key="2">
    <source>
        <dbReference type="EMBL" id="CAG6682681.1"/>
    </source>
</evidence>
<feature type="compositionally biased region" description="Basic and acidic residues" evidence="1">
    <location>
        <begin position="82"/>
        <end position="97"/>
    </location>
</feature>
<organism evidence="2">
    <name type="scientific">Cacopsylla melanoneura</name>
    <dbReference type="NCBI Taxonomy" id="428564"/>
    <lineage>
        <taxon>Eukaryota</taxon>
        <taxon>Metazoa</taxon>
        <taxon>Ecdysozoa</taxon>
        <taxon>Arthropoda</taxon>
        <taxon>Hexapoda</taxon>
        <taxon>Insecta</taxon>
        <taxon>Pterygota</taxon>
        <taxon>Neoptera</taxon>
        <taxon>Paraneoptera</taxon>
        <taxon>Hemiptera</taxon>
        <taxon>Sternorrhyncha</taxon>
        <taxon>Psylloidea</taxon>
        <taxon>Psyllidae</taxon>
        <taxon>Psyllinae</taxon>
        <taxon>Cacopsylla</taxon>
    </lineage>
</organism>
<accession>A0A8D8T953</accession>
<sequence length="435" mass="49550">MICPSRYSRDNSNMEDVTEESNQSIHKYSRPEKNNYGRDCNRSKSNIRHEEVEDKPEKIKRKSKRQQDPRESIDGIVSYNTDDNHQDKDKGKQRDAHGQNSNHSIECRNEHSLGDKQQSRGSFGDNRHVRKETINKRNVSRKTEGNRTRRPEKSSPSENCTAPRIEGTRRKVSKKSAKGKANESESTKVPTGPVKKSRTKSKTPLKENGSEIKTNPDSKKSKTKKNLDNNMDAMENDSITNLAMVLMNDQITTRQLTTDSYETNTTNCSEKTRIENIGHERNNNKTRNQRYENQGKENIDRTNGVDEAPSMSKNENPGKVMNGRTNRIIEASRIRRKDKGNQNQNLQQESKDSCQESKDPSQEPKDYCQGSKDYCQEPKDSCQGSKDSCQRSKDNCQGSKDNYQGSKDYCRGSKDYCQGSTGRMAGNRGGNQQGR</sequence>
<feature type="compositionally biased region" description="Basic and acidic residues" evidence="1">
    <location>
        <begin position="105"/>
        <end position="118"/>
    </location>
</feature>
<proteinExistence type="predicted"/>
<protein>
    <submittedName>
        <fullName evidence="2">Uncharacterized protein</fullName>
    </submittedName>
</protein>
<feature type="compositionally biased region" description="Basic and acidic residues" evidence="1">
    <location>
        <begin position="125"/>
        <end position="155"/>
    </location>
</feature>
<dbReference type="AlphaFoldDB" id="A0A8D8T953"/>
<feature type="region of interest" description="Disordered" evidence="1">
    <location>
        <begin position="270"/>
        <end position="412"/>
    </location>
</feature>
<dbReference type="EMBL" id="HBUF01260278">
    <property type="protein sequence ID" value="CAG6682681.1"/>
    <property type="molecule type" value="Transcribed_RNA"/>
</dbReference>
<name>A0A8D8T953_9HEMI</name>
<feature type="compositionally biased region" description="Basic and acidic residues" evidence="1">
    <location>
        <begin position="29"/>
        <end position="57"/>
    </location>
</feature>
<reference evidence="2" key="1">
    <citation type="submission" date="2021-05" db="EMBL/GenBank/DDBJ databases">
        <authorList>
            <person name="Alioto T."/>
            <person name="Alioto T."/>
            <person name="Gomez Garrido J."/>
        </authorList>
    </citation>
    <scope>NUCLEOTIDE SEQUENCE</scope>
</reference>